<evidence type="ECO:0000256" key="6">
    <source>
        <dbReference type="ARBA" id="ARBA00022679"/>
    </source>
</evidence>
<dbReference type="InterPro" id="IPR004358">
    <property type="entry name" value="Sig_transdc_His_kin-like_C"/>
</dbReference>
<keyword evidence="10 14" id="KW-0067">ATP-binding</keyword>
<keyword evidence="5" id="KW-0597">Phosphoprotein</keyword>
<dbReference type="InterPro" id="IPR005467">
    <property type="entry name" value="His_kinase_dom"/>
</dbReference>
<name>A0A1B9P447_ALILO</name>
<keyword evidence="13 14" id="KW-0472">Membrane</keyword>
<feature type="transmembrane region" description="Helical" evidence="14">
    <location>
        <begin position="152"/>
        <end position="176"/>
    </location>
</feature>
<sequence>MKTHYLSMKLKLTLMFFSTSVFVFIGLGIAIQYLVQSHFYEEDRNQLTSNRTSISVLLQNKGITSTEIFASLKSRGINVWITKNNGEQTQNTNVIANDDAFSPSKDLNEWTYNNHTFRTLYYPLNAHDEYTGLLIGINIDHHIQFNKKLKVILMWSISIASLLSFLYSFLIVSMGFKPLRSLQNRIKEVQPNKLHIRLSDESLPTELIEFARVQNQMLERLELGFQRLSDFSSDIAHELKTPLSNIVTQTQVTLSHPRATQEYQDILSSNLEELERINKTINDTLYLAKSENDLLLKSNVHLDLVSLFEPIVEYYSIISEESDVTIRLSGKGVLWGDKSMIQRIANNLLSNAIRHSAPNSSILIDIKDSPNKVQLSISNTGDTIQEKDLPFIFERFYRADKSRRHSSSTGAGLGLTIVRSIVNAHNGKITVQSADTQTTFTVSFQK</sequence>
<dbReference type="OrthoDB" id="9804645at2"/>
<keyword evidence="3 14" id="KW-1003">Cell membrane</keyword>
<keyword evidence="6 14" id="KW-0808">Transferase</keyword>
<evidence type="ECO:0000256" key="11">
    <source>
        <dbReference type="ARBA" id="ARBA00022989"/>
    </source>
</evidence>
<accession>A0A1B9P447</accession>
<comment type="subcellular location">
    <subcellularLocation>
        <location evidence="2">Cell inner membrane</location>
        <topology evidence="2">Multi-pass membrane protein</topology>
    </subcellularLocation>
</comment>
<dbReference type="EC" id="2.7.13.3" evidence="14"/>
<evidence type="ECO:0000256" key="3">
    <source>
        <dbReference type="ARBA" id="ARBA00022475"/>
    </source>
</evidence>
<dbReference type="GO" id="GO:0005524">
    <property type="term" value="F:ATP binding"/>
    <property type="evidence" value="ECO:0007669"/>
    <property type="project" value="UniProtKB-KW"/>
</dbReference>
<evidence type="ECO:0000256" key="9">
    <source>
        <dbReference type="ARBA" id="ARBA00022777"/>
    </source>
</evidence>
<feature type="transmembrane region" description="Helical" evidence="14">
    <location>
        <begin position="12"/>
        <end position="35"/>
    </location>
</feature>
<dbReference type="PANTHER" id="PTHR45436:SF15">
    <property type="entry name" value="SENSOR HISTIDINE KINASE CUSS"/>
    <property type="match status" value="1"/>
</dbReference>
<feature type="domain" description="Histidine kinase" evidence="15">
    <location>
        <begin position="234"/>
        <end position="446"/>
    </location>
</feature>
<gene>
    <name evidence="16" type="ORF">A6E04_05040</name>
</gene>
<evidence type="ECO:0000256" key="14">
    <source>
        <dbReference type="RuleBase" id="RU364088"/>
    </source>
</evidence>
<dbReference type="InterPro" id="IPR048590">
    <property type="entry name" value="CusS-like_sensor"/>
</dbReference>
<dbReference type="InterPro" id="IPR006290">
    <property type="entry name" value="CztS_silS_copS"/>
</dbReference>
<evidence type="ECO:0000256" key="5">
    <source>
        <dbReference type="ARBA" id="ARBA00022553"/>
    </source>
</evidence>
<evidence type="ECO:0000256" key="7">
    <source>
        <dbReference type="ARBA" id="ARBA00022692"/>
    </source>
</evidence>
<evidence type="ECO:0000256" key="10">
    <source>
        <dbReference type="ARBA" id="ARBA00022840"/>
    </source>
</evidence>
<evidence type="ECO:0000313" key="17">
    <source>
        <dbReference type="Proteomes" id="UP000093523"/>
    </source>
</evidence>
<dbReference type="GO" id="GO:0005886">
    <property type="term" value="C:plasma membrane"/>
    <property type="evidence" value="ECO:0007669"/>
    <property type="project" value="UniProtKB-SubCell"/>
</dbReference>
<dbReference type="Pfam" id="PF02518">
    <property type="entry name" value="HATPase_c"/>
    <property type="match status" value="1"/>
</dbReference>
<dbReference type="SUPFAM" id="SSF55874">
    <property type="entry name" value="ATPase domain of HSP90 chaperone/DNA topoisomerase II/histidine kinase"/>
    <property type="match status" value="1"/>
</dbReference>
<dbReference type="Pfam" id="PF21085">
    <property type="entry name" value="CusS"/>
    <property type="match status" value="1"/>
</dbReference>
<comment type="catalytic activity">
    <reaction evidence="1 14">
        <text>ATP + protein L-histidine = ADP + protein N-phospho-L-histidine.</text>
        <dbReference type="EC" id="2.7.13.3"/>
    </reaction>
</comment>
<comment type="caution">
    <text evidence="16">The sequence shown here is derived from an EMBL/GenBank/DDBJ whole genome shotgun (WGS) entry which is preliminary data.</text>
</comment>
<dbReference type="RefSeq" id="WP_017021633.1">
    <property type="nucleotide sequence ID" value="NZ_CAWMPN010000004.1"/>
</dbReference>
<dbReference type="NCBIfam" id="TIGR01386">
    <property type="entry name" value="cztS_silS_copS"/>
    <property type="match status" value="1"/>
</dbReference>
<dbReference type="CDD" id="cd00075">
    <property type="entry name" value="HATPase"/>
    <property type="match status" value="1"/>
</dbReference>
<dbReference type="PRINTS" id="PR00344">
    <property type="entry name" value="BCTRLSENSOR"/>
</dbReference>
<evidence type="ECO:0000256" key="2">
    <source>
        <dbReference type="ARBA" id="ARBA00004429"/>
    </source>
</evidence>
<dbReference type="SUPFAM" id="SSF47384">
    <property type="entry name" value="Homodimeric domain of signal transducing histidine kinase"/>
    <property type="match status" value="1"/>
</dbReference>
<dbReference type="CDD" id="cd00082">
    <property type="entry name" value="HisKA"/>
    <property type="match status" value="1"/>
</dbReference>
<evidence type="ECO:0000256" key="8">
    <source>
        <dbReference type="ARBA" id="ARBA00022741"/>
    </source>
</evidence>
<keyword evidence="9 14" id="KW-0418">Kinase</keyword>
<dbReference type="STRING" id="688.A6E04_05040"/>
<protein>
    <recommendedName>
        <fullName evidence="14">Sensor protein</fullName>
        <ecNumber evidence="14">2.7.13.3</ecNumber>
    </recommendedName>
</protein>
<dbReference type="EMBL" id="MAJU01000004">
    <property type="protein sequence ID" value="OCH23273.1"/>
    <property type="molecule type" value="Genomic_DNA"/>
</dbReference>
<organism evidence="16 17">
    <name type="scientific">Aliivibrio logei</name>
    <name type="common">Vibrio logei</name>
    <dbReference type="NCBI Taxonomy" id="688"/>
    <lineage>
        <taxon>Bacteria</taxon>
        <taxon>Pseudomonadati</taxon>
        <taxon>Pseudomonadota</taxon>
        <taxon>Gammaproteobacteria</taxon>
        <taxon>Vibrionales</taxon>
        <taxon>Vibrionaceae</taxon>
        <taxon>Aliivibrio</taxon>
    </lineage>
</organism>
<dbReference type="Gene3D" id="1.10.287.130">
    <property type="match status" value="1"/>
</dbReference>
<evidence type="ECO:0000256" key="13">
    <source>
        <dbReference type="ARBA" id="ARBA00023136"/>
    </source>
</evidence>
<dbReference type="PROSITE" id="PS50109">
    <property type="entry name" value="HIS_KIN"/>
    <property type="match status" value="1"/>
</dbReference>
<dbReference type="SMART" id="SM00387">
    <property type="entry name" value="HATPase_c"/>
    <property type="match status" value="1"/>
</dbReference>
<dbReference type="AlphaFoldDB" id="A0A1B9P447"/>
<dbReference type="InterPro" id="IPR050428">
    <property type="entry name" value="TCS_sensor_his_kinase"/>
</dbReference>
<dbReference type="SMART" id="SM00388">
    <property type="entry name" value="HisKA"/>
    <property type="match status" value="1"/>
</dbReference>
<dbReference type="Pfam" id="PF00512">
    <property type="entry name" value="HisKA"/>
    <property type="match status" value="1"/>
</dbReference>
<evidence type="ECO:0000259" key="15">
    <source>
        <dbReference type="PROSITE" id="PS50109"/>
    </source>
</evidence>
<dbReference type="InterPro" id="IPR036097">
    <property type="entry name" value="HisK_dim/P_sf"/>
</dbReference>
<comment type="function">
    <text evidence="14">Member of a two-component regulatory system.</text>
</comment>
<evidence type="ECO:0000256" key="12">
    <source>
        <dbReference type="ARBA" id="ARBA00023012"/>
    </source>
</evidence>
<proteinExistence type="predicted"/>
<dbReference type="InterPro" id="IPR036890">
    <property type="entry name" value="HATPase_C_sf"/>
</dbReference>
<evidence type="ECO:0000256" key="1">
    <source>
        <dbReference type="ARBA" id="ARBA00000085"/>
    </source>
</evidence>
<dbReference type="InterPro" id="IPR003661">
    <property type="entry name" value="HisK_dim/P_dom"/>
</dbReference>
<dbReference type="FunFam" id="3.30.565.10:FF:000006">
    <property type="entry name" value="Sensor histidine kinase WalK"/>
    <property type="match status" value="1"/>
</dbReference>
<keyword evidence="8 14" id="KW-0547">Nucleotide-binding</keyword>
<dbReference type="Proteomes" id="UP000093523">
    <property type="component" value="Unassembled WGS sequence"/>
</dbReference>
<keyword evidence="12 14" id="KW-0902">Two-component regulatory system</keyword>
<dbReference type="Gene3D" id="3.30.565.10">
    <property type="entry name" value="Histidine kinase-like ATPase, C-terminal domain"/>
    <property type="match status" value="1"/>
</dbReference>
<keyword evidence="11 14" id="KW-1133">Transmembrane helix</keyword>
<dbReference type="GO" id="GO:0000155">
    <property type="term" value="F:phosphorelay sensor kinase activity"/>
    <property type="evidence" value="ECO:0007669"/>
    <property type="project" value="InterPro"/>
</dbReference>
<dbReference type="PANTHER" id="PTHR45436">
    <property type="entry name" value="SENSOR HISTIDINE KINASE YKOH"/>
    <property type="match status" value="1"/>
</dbReference>
<evidence type="ECO:0000256" key="4">
    <source>
        <dbReference type="ARBA" id="ARBA00022519"/>
    </source>
</evidence>
<keyword evidence="7 14" id="KW-0812">Transmembrane</keyword>
<dbReference type="InterPro" id="IPR003594">
    <property type="entry name" value="HATPase_dom"/>
</dbReference>
<keyword evidence="4 14" id="KW-0997">Cell inner membrane</keyword>
<reference evidence="16 17" key="1">
    <citation type="submission" date="2016-06" db="EMBL/GenBank/DDBJ databases">
        <authorList>
            <person name="Kjaerup R.B."/>
            <person name="Dalgaard T.S."/>
            <person name="Juul-Madsen H.R."/>
        </authorList>
    </citation>
    <scope>NUCLEOTIDE SEQUENCE [LARGE SCALE GENOMIC DNA]</scope>
    <source>
        <strain evidence="16 17">1S159</strain>
    </source>
</reference>
<evidence type="ECO:0000313" key="16">
    <source>
        <dbReference type="EMBL" id="OCH23273.1"/>
    </source>
</evidence>